<dbReference type="Proteomes" id="UP000815677">
    <property type="component" value="Unassembled WGS sequence"/>
</dbReference>
<sequence length="80" mass="8944">MDINEGPAISCWQVSRECGSDSEMQVDEVVVQEAQMTDEVPKWVLDENEEAALKGNAKLEIHAAEGLKAEHRAMNYIAKR</sequence>
<evidence type="ECO:0000313" key="1">
    <source>
        <dbReference type="EMBL" id="GAT56395.1"/>
    </source>
</evidence>
<gene>
    <name evidence="1" type="ORF">MCHLO_13053</name>
</gene>
<organism evidence="1 2">
    <name type="scientific">Mycena chlorophos</name>
    <name type="common">Agaric fungus</name>
    <name type="synonym">Agaricus chlorophos</name>
    <dbReference type="NCBI Taxonomy" id="658473"/>
    <lineage>
        <taxon>Eukaryota</taxon>
        <taxon>Fungi</taxon>
        <taxon>Dikarya</taxon>
        <taxon>Basidiomycota</taxon>
        <taxon>Agaricomycotina</taxon>
        <taxon>Agaricomycetes</taxon>
        <taxon>Agaricomycetidae</taxon>
        <taxon>Agaricales</taxon>
        <taxon>Marasmiineae</taxon>
        <taxon>Mycenaceae</taxon>
        <taxon>Mycena</taxon>
    </lineage>
</organism>
<dbReference type="EMBL" id="DF849259">
    <property type="protein sequence ID" value="GAT56395.1"/>
    <property type="molecule type" value="Genomic_DNA"/>
</dbReference>
<evidence type="ECO:0000313" key="2">
    <source>
        <dbReference type="Proteomes" id="UP000815677"/>
    </source>
</evidence>
<protein>
    <submittedName>
        <fullName evidence="1">Uncharacterized protein</fullName>
    </submittedName>
</protein>
<reference evidence="1" key="1">
    <citation type="submission" date="2014-09" db="EMBL/GenBank/DDBJ databases">
        <title>Genome sequence of the luminous mushroom Mycena chlorophos for searching fungal bioluminescence genes.</title>
        <authorList>
            <person name="Tanaka Y."/>
            <person name="Kasuga D."/>
            <person name="Oba Y."/>
            <person name="Hase S."/>
            <person name="Sato K."/>
            <person name="Oba Y."/>
            <person name="Sakakibara Y."/>
        </authorList>
    </citation>
    <scope>NUCLEOTIDE SEQUENCE</scope>
</reference>
<name>A0ABQ0LZC9_MYCCL</name>
<proteinExistence type="predicted"/>
<keyword evidence="2" id="KW-1185">Reference proteome</keyword>
<accession>A0ABQ0LZC9</accession>